<protein>
    <submittedName>
        <fullName evidence="4">PH domain-containing protein</fullName>
    </submittedName>
</protein>
<accession>A0ABW2ZP52</accession>
<dbReference type="RefSeq" id="WP_378750768.1">
    <property type="nucleotide sequence ID" value="NZ_JBHSSV010000003.1"/>
</dbReference>
<dbReference type="Proteomes" id="UP001597042">
    <property type="component" value="Unassembled WGS sequence"/>
</dbReference>
<evidence type="ECO:0000259" key="3">
    <source>
        <dbReference type="Pfam" id="PF03703"/>
    </source>
</evidence>
<gene>
    <name evidence="4" type="ORF">ACFQZV_03610</name>
</gene>
<feature type="region of interest" description="Disordered" evidence="1">
    <location>
        <begin position="1"/>
        <end position="49"/>
    </location>
</feature>
<feature type="domain" description="YdbS-like PH" evidence="3">
    <location>
        <begin position="157"/>
        <end position="233"/>
    </location>
</feature>
<feature type="transmembrane region" description="Helical" evidence="2">
    <location>
        <begin position="102"/>
        <end position="125"/>
    </location>
</feature>
<evidence type="ECO:0000256" key="1">
    <source>
        <dbReference type="SAM" id="MobiDB-lite"/>
    </source>
</evidence>
<evidence type="ECO:0000313" key="5">
    <source>
        <dbReference type="Proteomes" id="UP001597042"/>
    </source>
</evidence>
<dbReference type="EMBL" id="JBHTIM010000001">
    <property type="protein sequence ID" value="MFD0780385.1"/>
    <property type="molecule type" value="Genomic_DNA"/>
</dbReference>
<dbReference type="PANTHER" id="PTHR34473">
    <property type="entry name" value="UPF0699 TRANSMEMBRANE PROTEIN YDBS"/>
    <property type="match status" value="1"/>
</dbReference>
<keyword evidence="2" id="KW-1133">Transmembrane helix</keyword>
<sequence>MTSNPEATTPDSSPASAKGSEPANVDAAAAPADPSVAYEQRAPESPLPARTVPGEVASTHIAEDHGPDPVLDAGTFERVKEPRAAARLPLGDGTWHQLARQYVIVQLIASGIFLAIVVAATLVLTLALNQAWAWIPGGIMTVIIVWMLIITPRQAKSYGYQLRKDDLVFRRGILWQRVVAVPYGRMQLVDITHGPLDRGFKIAQLKLVTAAATTAVTIPGLSQEAAERLRDTLIDVAETRRTGL</sequence>
<keyword evidence="2" id="KW-0472">Membrane</keyword>
<organism evidence="4 5">
    <name type="scientific">Microbacterium koreense</name>
    <dbReference type="NCBI Taxonomy" id="323761"/>
    <lineage>
        <taxon>Bacteria</taxon>
        <taxon>Bacillati</taxon>
        <taxon>Actinomycetota</taxon>
        <taxon>Actinomycetes</taxon>
        <taxon>Micrococcales</taxon>
        <taxon>Microbacteriaceae</taxon>
        <taxon>Microbacterium</taxon>
    </lineage>
</organism>
<dbReference type="InterPro" id="IPR005182">
    <property type="entry name" value="YdbS-like_PH"/>
</dbReference>
<comment type="caution">
    <text evidence="4">The sequence shown here is derived from an EMBL/GenBank/DDBJ whole genome shotgun (WGS) entry which is preliminary data.</text>
</comment>
<dbReference type="PANTHER" id="PTHR34473:SF3">
    <property type="entry name" value="TRANSMEMBRANE PROTEIN-RELATED"/>
    <property type="match status" value="1"/>
</dbReference>
<evidence type="ECO:0000256" key="2">
    <source>
        <dbReference type="SAM" id="Phobius"/>
    </source>
</evidence>
<reference evidence="5" key="1">
    <citation type="journal article" date="2019" name="Int. J. Syst. Evol. Microbiol.">
        <title>The Global Catalogue of Microorganisms (GCM) 10K type strain sequencing project: providing services to taxonomists for standard genome sequencing and annotation.</title>
        <authorList>
            <consortium name="The Broad Institute Genomics Platform"/>
            <consortium name="The Broad Institute Genome Sequencing Center for Infectious Disease"/>
            <person name="Wu L."/>
            <person name="Ma J."/>
        </authorList>
    </citation>
    <scope>NUCLEOTIDE SEQUENCE [LARGE SCALE GENOMIC DNA]</scope>
    <source>
        <strain evidence="5">CCUG 50754</strain>
    </source>
</reference>
<dbReference type="Pfam" id="PF03703">
    <property type="entry name" value="bPH_2"/>
    <property type="match status" value="1"/>
</dbReference>
<proteinExistence type="predicted"/>
<feature type="compositionally biased region" description="Low complexity" evidence="1">
    <location>
        <begin position="22"/>
        <end position="37"/>
    </location>
</feature>
<feature type="transmembrane region" description="Helical" evidence="2">
    <location>
        <begin position="131"/>
        <end position="150"/>
    </location>
</feature>
<keyword evidence="2" id="KW-0812">Transmembrane</keyword>
<keyword evidence="5" id="KW-1185">Reference proteome</keyword>
<name>A0ABW2ZP52_9MICO</name>
<feature type="compositionally biased region" description="Polar residues" evidence="1">
    <location>
        <begin position="1"/>
        <end position="15"/>
    </location>
</feature>
<evidence type="ECO:0000313" key="4">
    <source>
        <dbReference type="EMBL" id="MFD0780385.1"/>
    </source>
</evidence>